<dbReference type="PANTHER" id="PTHR13069">
    <property type="entry name" value="ALKYLATED DNA REPAIR PROTEIN ALKB HOMOLOG 8"/>
    <property type="match status" value="1"/>
</dbReference>
<dbReference type="EC" id="2.1.1.229" evidence="4"/>
<dbReference type="GO" id="GO:0032259">
    <property type="term" value="P:methylation"/>
    <property type="evidence" value="ECO:0007669"/>
    <property type="project" value="UniProtKB-KW"/>
</dbReference>
<evidence type="ECO:0000313" key="4">
    <source>
        <dbReference type="EMBL" id="KAJ2776540.1"/>
    </source>
</evidence>
<keyword evidence="1 4" id="KW-0489">Methyltransferase</keyword>
<dbReference type="EMBL" id="JANBUL010000353">
    <property type="protein sequence ID" value="KAJ2776540.1"/>
    <property type="molecule type" value="Genomic_DNA"/>
</dbReference>
<dbReference type="InterPro" id="IPR029063">
    <property type="entry name" value="SAM-dependent_MTases_sf"/>
</dbReference>
<keyword evidence="5" id="KW-1185">Reference proteome</keyword>
<evidence type="ECO:0000256" key="2">
    <source>
        <dbReference type="ARBA" id="ARBA00022679"/>
    </source>
</evidence>
<dbReference type="Pfam" id="PF08241">
    <property type="entry name" value="Methyltransf_11"/>
    <property type="match status" value="1"/>
</dbReference>
<evidence type="ECO:0000313" key="5">
    <source>
        <dbReference type="Proteomes" id="UP001140217"/>
    </source>
</evidence>
<dbReference type="PANTHER" id="PTHR13069:SF21">
    <property type="entry name" value="ALKYLATED DNA REPAIR PROTEIN ALKB HOMOLOG 8"/>
    <property type="match status" value="1"/>
</dbReference>
<dbReference type="GO" id="GO:0008757">
    <property type="term" value="F:S-adenosylmethionine-dependent methyltransferase activity"/>
    <property type="evidence" value="ECO:0007669"/>
    <property type="project" value="InterPro"/>
</dbReference>
<dbReference type="GO" id="GO:0006400">
    <property type="term" value="P:tRNA modification"/>
    <property type="evidence" value="ECO:0007669"/>
    <property type="project" value="UniProtKB-ARBA"/>
</dbReference>
<sequence>MKREPVPDTAALDPAAKEAQFVHRVYAEIAQHFSETRHSGWPFVDGFLQRQAAGSVGLDIGCGNGKYLGANRAVHMIGVDYSRELVAICAERGFDCAVGDGLRLPVRAGAFDFAICIAVVHHYASEDRRVRALREALRAVRPGGALLVYAWAQEQQGRRRFDAATQDHLVPWETRAGAVHQRYYHLFRKGELERLLAQAGGCRVAESGYERDNWYVVATKTALP</sequence>
<dbReference type="CDD" id="cd02440">
    <property type="entry name" value="AdoMet_MTases"/>
    <property type="match status" value="1"/>
</dbReference>
<evidence type="ECO:0000256" key="1">
    <source>
        <dbReference type="ARBA" id="ARBA00022603"/>
    </source>
</evidence>
<keyword evidence="2 4" id="KW-0808">Transferase</keyword>
<protein>
    <submittedName>
        <fullName evidence="4">tRNA methyltransferase, has a role in tRNA modification</fullName>
        <ecNumber evidence="4">2.1.1.229</ecNumber>
    </submittedName>
</protein>
<dbReference type="SUPFAM" id="SSF53335">
    <property type="entry name" value="S-adenosyl-L-methionine-dependent methyltransferases"/>
    <property type="match status" value="1"/>
</dbReference>
<accession>A0A9W8H5S2</accession>
<reference evidence="4" key="1">
    <citation type="submission" date="2022-07" db="EMBL/GenBank/DDBJ databases">
        <title>Phylogenomic reconstructions and comparative analyses of Kickxellomycotina fungi.</title>
        <authorList>
            <person name="Reynolds N.K."/>
            <person name="Stajich J.E."/>
            <person name="Barry K."/>
            <person name="Grigoriev I.V."/>
            <person name="Crous P."/>
            <person name="Smith M.E."/>
        </authorList>
    </citation>
    <scope>NUCLEOTIDE SEQUENCE</scope>
    <source>
        <strain evidence="4">NBRC 105414</strain>
    </source>
</reference>
<gene>
    <name evidence="4" type="primary">TRM9</name>
    <name evidence="4" type="ORF">H4R18_005620</name>
</gene>
<name>A0A9W8H5S2_9FUNG</name>
<comment type="caution">
    <text evidence="4">The sequence shown here is derived from an EMBL/GenBank/DDBJ whole genome shotgun (WGS) entry which is preliminary data.</text>
</comment>
<dbReference type="InterPro" id="IPR013216">
    <property type="entry name" value="Methyltransf_11"/>
</dbReference>
<dbReference type="AlphaFoldDB" id="A0A9W8H5S2"/>
<feature type="domain" description="Methyltransferase type 11" evidence="3">
    <location>
        <begin position="58"/>
        <end position="147"/>
    </location>
</feature>
<dbReference type="OrthoDB" id="271595at2759"/>
<evidence type="ECO:0000259" key="3">
    <source>
        <dbReference type="Pfam" id="PF08241"/>
    </source>
</evidence>
<organism evidence="4 5">
    <name type="scientific">Coemansia javaensis</name>
    <dbReference type="NCBI Taxonomy" id="2761396"/>
    <lineage>
        <taxon>Eukaryota</taxon>
        <taxon>Fungi</taxon>
        <taxon>Fungi incertae sedis</taxon>
        <taxon>Zoopagomycota</taxon>
        <taxon>Kickxellomycotina</taxon>
        <taxon>Kickxellomycetes</taxon>
        <taxon>Kickxellales</taxon>
        <taxon>Kickxellaceae</taxon>
        <taxon>Coemansia</taxon>
    </lineage>
</organism>
<proteinExistence type="predicted"/>
<dbReference type="Proteomes" id="UP001140217">
    <property type="component" value="Unassembled WGS sequence"/>
</dbReference>
<dbReference type="Gene3D" id="3.40.50.150">
    <property type="entry name" value="Vaccinia Virus protein VP39"/>
    <property type="match status" value="1"/>
</dbReference>
<dbReference type="InterPro" id="IPR051422">
    <property type="entry name" value="AlkB_tRNA_MeTrf/Diox"/>
</dbReference>
<dbReference type="GO" id="GO:0106335">
    <property type="term" value="F:tRNA (5-carboxymethyluridine(34)-5-O)-methyltransferase activity"/>
    <property type="evidence" value="ECO:0007669"/>
    <property type="project" value="UniProtKB-EC"/>
</dbReference>